<dbReference type="Gene3D" id="3.40.50.300">
    <property type="entry name" value="P-loop containing nucleotide triphosphate hydrolases"/>
    <property type="match status" value="1"/>
</dbReference>
<dbReference type="PROSITE" id="PS51192">
    <property type="entry name" value="HELICASE_ATP_BIND_1"/>
    <property type="match status" value="1"/>
</dbReference>
<dbReference type="Pfam" id="PF09111">
    <property type="entry name" value="SLIDE"/>
    <property type="match status" value="1"/>
</dbReference>
<keyword evidence="3" id="KW-0547">Nucleotide-binding</keyword>
<keyword evidence="8 9" id="KW-0539">Nucleus</keyword>
<evidence type="ECO:0000259" key="11">
    <source>
        <dbReference type="PROSITE" id="PS50118"/>
    </source>
</evidence>
<feature type="compositionally biased region" description="Basic and acidic residues" evidence="10">
    <location>
        <begin position="67"/>
        <end position="80"/>
    </location>
</feature>
<evidence type="ECO:0000256" key="4">
    <source>
        <dbReference type="ARBA" id="ARBA00022801"/>
    </source>
</evidence>
<protein>
    <submittedName>
        <fullName evidence="14">SWI/SNF-related matrix-associated actin-dependent regulator of chromatin subfamily A member 5</fullName>
    </submittedName>
</protein>
<keyword evidence="15" id="KW-1185">Reference proteome</keyword>
<dbReference type="OrthoDB" id="5857104at2759"/>
<feature type="compositionally biased region" description="Basic and acidic residues" evidence="10">
    <location>
        <begin position="98"/>
        <end position="135"/>
    </location>
</feature>
<name>A0A1Z5JD69_FISSO</name>
<evidence type="ECO:0000256" key="1">
    <source>
        <dbReference type="ARBA" id="ARBA00004123"/>
    </source>
</evidence>
<dbReference type="InterPro" id="IPR027417">
    <property type="entry name" value="P-loop_NTPase"/>
</dbReference>
<dbReference type="FunFam" id="3.40.50.300:FF:000082">
    <property type="entry name" value="ISWI chromatin remodeling complex ATPase ISW1"/>
    <property type="match status" value="1"/>
</dbReference>
<dbReference type="InterPro" id="IPR009057">
    <property type="entry name" value="Homeodomain-like_sf"/>
</dbReference>
<dbReference type="EMBL" id="BDSP01000048">
    <property type="protein sequence ID" value="GAX11960.1"/>
    <property type="molecule type" value="Genomic_DNA"/>
</dbReference>
<feature type="compositionally biased region" description="Basic and acidic residues" evidence="10">
    <location>
        <begin position="1459"/>
        <end position="1468"/>
    </location>
</feature>
<dbReference type="InterPro" id="IPR038718">
    <property type="entry name" value="SNF2-like_sf"/>
</dbReference>
<keyword evidence="9" id="KW-0238">DNA-binding</keyword>
<evidence type="ECO:0000256" key="3">
    <source>
        <dbReference type="ARBA" id="ARBA00022741"/>
    </source>
</evidence>
<keyword evidence="7" id="KW-0175">Coiled coil</keyword>
<feature type="compositionally biased region" description="Basic and acidic residues" evidence="10">
    <location>
        <begin position="1275"/>
        <end position="1285"/>
    </location>
</feature>
<feature type="region of interest" description="Disordered" evidence="10">
    <location>
        <begin position="187"/>
        <end position="233"/>
    </location>
</feature>
<feature type="compositionally biased region" description="Acidic residues" evidence="10">
    <location>
        <begin position="218"/>
        <end position="229"/>
    </location>
</feature>
<dbReference type="InterPro" id="IPR049730">
    <property type="entry name" value="SNF2/RAD54-like_C"/>
</dbReference>
<dbReference type="GO" id="GO:0034728">
    <property type="term" value="P:nucleosome organization"/>
    <property type="evidence" value="ECO:0007669"/>
    <property type="project" value="TreeGrafter"/>
</dbReference>
<dbReference type="InterPro" id="IPR001005">
    <property type="entry name" value="SANT/Myb"/>
</dbReference>
<dbReference type="InParanoid" id="A0A1Z5JD69"/>
<dbReference type="Gene3D" id="1.10.10.60">
    <property type="entry name" value="Homeodomain-like"/>
    <property type="match status" value="2"/>
</dbReference>
<feature type="compositionally biased region" description="Basic and acidic residues" evidence="10">
    <location>
        <begin position="142"/>
        <end position="167"/>
    </location>
</feature>
<evidence type="ECO:0000256" key="8">
    <source>
        <dbReference type="ARBA" id="ARBA00023242"/>
    </source>
</evidence>
<feature type="region of interest" description="Disordered" evidence="10">
    <location>
        <begin position="55"/>
        <end position="167"/>
    </location>
</feature>
<accession>A0A1Z5JD69</accession>
<evidence type="ECO:0000313" key="15">
    <source>
        <dbReference type="Proteomes" id="UP000198406"/>
    </source>
</evidence>
<dbReference type="InterPro" id="IPR036910">
    <property type="entry name" value="HMG_box_dom_sf"/>
</dbReference>
<keyword evidence="4" id="KW-0378">Hydrolase</keyword>
<evidence type="ECO:0000256" key="10">
    <source>
        <dbReference type="SAM" id="MobiDB-lite"/>
    </source>
</evidence>
<dbReference type="SMART" id="SM00490">
    <property type="entry name" value="HELICc"/>
    <property type="match status" value="1"/>
</dbReference>
<comment type="caution">
    <text evidence="14">The sequence shown here is derived from an EMBL/GenBank/DDBJ whole genome shotgun (WGS) entry which is preliminary data.</text>
</comment>
<evidence type="ECO:0000259" key="13">
    <source>
        <dbReference type="PROSITE" id="PS51194"/>
    </source>
</evidence>
<dbReference type="GO" id="GO:0005524">
    <property type="term" value="F:ATP binding"/>
    <property type="evidence" value="ECO:0007669"/>
    <property type="project" value="UniProtKB-KW"/>
</dbReference>
<dbReference type="InterPro" id="IPR014001">
    <property type="entry name" value="Helicase_ATP-bd"/>
</dbReference>
<evidence type="ECO:0000256" key="7">
    <source>
        <dbReference type="ARBA" id="ARBA00023054"/>
    </source>
</evidence>
<evidence type="ECO:0000259" key="12">
    <source>
        <dbReference type="PROSITE" id="PS51192"/>
    </source>
</evidence>
<organism evidence="14 15">
    <name type="scientific">Fistulifera solaris</name>
    <name type="common">Oleaginous diatom</name>
    <dbReference type="NCBI Taxonomy" id="1519565"/>
    <lineage>
        <taxon>Eukaryota</taxon>
        <taxon>Sar</taxon>
        <taxon>Stramenopiles</taxon>
        <taxon>Ochrophyta</taxon>
        <taxon>Bacillariophyta</taxon>
        <taxon>Bacillariophyceae</taxon>
        <taxon>Bacillariophycidae</taxon>
        <taxon>Naviculales</taxon>
        <taxon>Naviculaceae</taxon>
        <taxon>Fistulifera</taxon>
    </lineage>
</organism>
<evidence type="ECO:0000256" key="5">
    <source>
        <dbReference type="ARBA" id="ARBA00022806"/>
    </source>
</evidence>
<dbReference type="InterPro" id="IPR001650">
    <property type="entry name" value="Helicase_C-like"/>
</dbReference>
<feature type="DNA-binding region" description="HMG box" evidence="9">
    <location>
        <begin position="12"/>
        <end position="79"/>
    </location>
</feature>
<dbReference type="PROSITE" id="PS51194">
    <property type="entry name" value="HELICASE_CTER"/>
    <property type="match status" value="1"/>
</dbReference>
<dbReference type="CDD" id="cd00167">
    <property type="entry name" value="SANT"/>
    <property type="match status" value="1"/>
</dbReference>
<dbReference type="InterPro" id="IPR036306">
    <property type="entry name" value="ISWI_HAND-dom_sf"/>
</dbReference>
<keyword evidence="6" id="KW-0067">ATP-binding</keyword>
<evidence type="ECO:0000256" key="9">
    <source>
        <dbReference type="PROSITE-ProRule" id="PRU00267"/>
    </source>
</evidence>
<dbReference type="PROSITE" id="PS50118">
    <property type="entry name" value="HMG_BOX_2"/>
    <property type="match status" value="1"/>
</dbReference>
<dbReference type="Pfam" id="PF00505">
    <property type="entry name" value="HMG_box"/>
    <property type="match status" value="1"/>
</dbReference>
<dbReference type="SMART" id="SM00487">
    <property type="entry name" value="DEXDc"/>
    <property type="match status" value="1"/>
</dbReference>
<feature type="region of interest" description="Disordered" evidence="10">
    <location>
        <begin position="1451"/>
        <end position="1528"/>
    </location>
</feature>
<sequence>MEDTTEDAPVPVRKIKTAFLYYQGDQLSKIRAEMGLSMGDAMTQLAARWRNLSAEEKQPYLDQEEADRERFQRESAEADAKAMAIQEARRQALSIQDGEDHTSRGARRRVEQMRELKQQNHREPTWSAEVLERRAQQQAETAARREERARQEEELKKKHRKLDKEESKKAAQRLEYLLAQSSIFSRLQDGGKTEGKNKENGKARQRGAHHIHDKDSTASDEEEEDEEENGSNTVFLSQQPSCIKFGQLKPYQLESLNWMIHLSEKGLNGILADEMGLGKTLQSISIMAYHYEYKRSQGPHLVCVPKSTLSNWMKEINRWCPALRVIKFHGSREDREEMVDNFFTNEAAAHDGRRPDKQIMNGSGELIDDNTDNPRAWDVCITTYEIANMERKTLQKFTWKYLVIDEAHRLKNDASMFSKTVRSFRTSNRLLLTGTPLQNNLHELWALLNFLLPDIFSSAEQFDEWFDLEIEDEEAKKNIISQLHKILRPFMLRRLKSDVAKGLPPKTETILYVGMSKMQKQLYKQLLMRDLDSITGKASGKNRTTILNIVMQLRKCCGHPYLFEGVEDRSLDPLGEHLVENCGKLSMVDKLLKRLKERGDRVLIFTQMTRVLDILEDFMFMRGYQYCRIDGNTNYDDRESQIDEFNRPGSEKFCFLLSTRAGGLGINLQTANICILYDSDWNPQQDLQAQDRCHRLGQKKPVTVFRLVSENTIEEKIVERAQQKLKLDAMVVQQGRLKDKDKVTKEEILAAVRFGADTIFRSEESTITDEDIDVILQRGEAKTKELAERLQKADKGDLLDFRLDGGISAQTFEGIDYSDKDLRDHLRMLAANSVGKRERRPPPSSYNPIIQSKKSMIVNNKRIKLPKPLRLPQMEDHHFYNRERLLELGHLEFENYAALREKGQLPAKEIIERNRSLLPPEMAQEKRELMEEGFGDWSRSQYYHFVKACAKYGRQDIASIAADMDMPEEAVAPYSEAFWKYGPTELKNEWERVLGNIERGEKKLAKQKKLSGLLTEFVKTFDNPRHEMVFANKGTTHFALEQDRALLCAVEKHGYGNWDLVREEIRTDNALKFQHSVQGMSVQAIAKRCDYRMRQMEKELEAREKMMKSRKPANILAAQRAVESIREMDLWDIQAREAELEGEEPPPISGLSETARSVLEERLTDRAAHIARLREIEVQVQKCALIAEETRQAILRGDQYVNYSSITLKSATGPSGKDDTKPGGPTLQDGIEIERLINPLILKIPACRQCENCNTNTKLCCRRLEERERLLSEETMKRLGNDGVKKTKKRKHGDSLATSSPKKTASSTSYTIKPLEPPKKKKKLLMQKADGQLKVRVTSQGNKRMTIPDEVFPEFVRRVGLGTGERVTVINQFVEDYPTISARQVTLKFQEICTKDRPKCVPPELTPKKKKKMGRTFMFYLRPCFYKHLDPDVRPPDWETYAEADEIEWQRELTANPRPDNEEGRSPDKMSSSGSITSNLNESQVMDDVDHSVDDASGTGEEASGFGEDASGTGDDQMDTGDETEDEE</sequence>
<dbReference type="PANTHER" id="PTHR45623:SF49">
    <property type="entry name" value="SWI_SNF-RELATED MATRIX-ASSOCIATED ACTIN-DEPENDENT REGULATOR OF CHROMATIN SUBFAMILY A MEMBER 5"/>
    <property type="match status" value="1"/>
</dbReference>
<dbReference type="Pfam" id="PF00271">
    <property type="entry name" value="Helicase_C"/>
    <property type="match status" value="1"/>
</dbReference>
<dbReference type="GO" id="GO:0005634">
    <property type="term" value="C:nucleus"/>
    <property type="evidence" value="ECO:0007669"/>
    <property type="project" value="UniProtKB-SubCell"/>
</dbReference>
<feature type="compositionally biased region" description="Polar residues" evidence="10">
    <location>
        <begin position="1469"/>
        <end position="1484"/>
    </location>
</feature>
<dbReference type="CDD" id="cd18793">
    <property type="entry name" value="SF2_C_SNF"/>
    <property type="match status" value="1"/>
</dbReference>
<keyword evidence="5" id="KW-0347">Helicase</keyword>
<dbReference type="Gene3D" id="1.10.30.10">
    <property type="entry name" value="High mobility group box domain"/>
    <property type="match status" value="1"/>
</dbReference>
<dbReference type="GO" id="GO:0031491">
    <property type="term" value="F:nucleosome binding"/>
    <property type="evidence" value="ECO:0007669"/>
    <property type="project" value="InterPro"/>
</dbReference>
<feature type="region of interest" description="Disordered" evidence="10">
    <location>
        <begin position="1208"/>
        <end position="1229"/>
    </location>
</feature>
<dbReference type="GO" id="GO:0016887">
    <property type="term" value="F:ATP hydrolysis activity"/>
    <property type="evidence" value="ECO:0007669"/>
    <property type="project" value="TreeGrafter"/>
</dbReference>
<dbReference type="GO" id="GO:0140658">
    <property type="term" value="F:ATP-dependent chromatin remodeler activity"/>
    <property type="evidence" value="ECO:0007669"/>
    <property type="project" value="TreeGrafter"/>
</dbReference>
<dbReference type="PANTHER" id="PTHR45623">
    <property type="entry name" value="CHROMODOMAIN-HELICASE-DNA-BINDING PROTEIN 3-RELATED-RELATED"/>
    <property type="match status" value="1"/>
</dbReference>
<feature type="domain" description="Helicase ATP-binding" evidence="12">
    <location>
        <begin position="260"/>
        <end position="454"/>
    </location>
</feature>
<comment type="similarity">
    <text evidence="2">Belongs to the SNF2/RAD54 helicase family. ISWI subfamily.</text>
</comment>
<dbReference type="InterPro" id="IPR015195">
    <property type="entry name" value="SLIDE"/>
</dbReference>
<dbReference type="SUPFAM" id="SSF47095">
    <property type="entry name" value="HMG-box"/>
    <property type="match status" value="1"/>
</dbReference>
<dbReference type="SMART" id="SM00398">
    <property type="entry name" value="HMG"/>
    <property type="match status" value="1"/>
</dbReference>
<dbReference type="InterPro" id="IPR009071">
    <property type="entry name" value="HMG_box_dom"/>
</dbReference>
<dbReference type="GO" id="GO:0042393">
    <property type="term" value="F:histone binding"/>
    <property type="evidence" value="ECO:0007669"/>
    <property type="project" value="TreeGrafter"/>
</dbReference>
<feature type="region of interest" description="Disordered" evidence="10">
    <location>
        <begin position="1275"/>
        <end position="1315"/>
    </location>
</feature>
<comment type="subcellular location">
    <subcellularLocation>
        <location evidence="1">Nucleus</location>
    </subcellularLocation>
</comment>
<dbReference type="SUPFAM" id="SSF46689">
    <property type="entry name" value="Homeodomain-like"/>
    <property type="match status" value="1"/>
</dbReference>
<dbReference type="SUPFAM" id="SSF52540">
    <property type="entry name" value="P-loop containing nucleoside triphosphate hydrolases"/>
    <property type="match status" value="2"/>
</dbReference>
<feature type="compositionally biased region" description="Low complexity" evidence="10">
    <location>
        <begin position="1295"/>
        <end position="1314"/>
    </location>
</feature>
<evidence type="ECO:0000313" key="14">
    <source>
        <dbReference type="EMBL" id="GAX11960.1"/>
    </source>
</evidence>
<feature type="compositionally biased region" description="Acidic residues" evidence="10">
    <location>
        <begin position="1516"/>
        <end position="1528"/>
    </location>
</feature>
<dbReference type="GO" id="GO:0003677">
    <property type="term" value="F:DNA binding"/>
    <property type="evidence" value="ECO:0007669"/>
    <property type="project" value="UniProtKB-UniRule"/>
</dbReference>
<dbReference type="FunFam" id="3.40.50.10810:FF:000015">
    <property type="entry name" value="lymphoid-specific helicase isoform X1"/>
    <property type="match status" value="1"/>
</dbReference>
<proteinExistence type="inferred from homology"/>
<evidence type="ECO:0000256" key="6">
    <source>
        <dbReference type="ARBA" id="ARBA00022840"/>
    </source>
</evidence>
<dbReference type="GO" id="GO:0000785">
    <property type="term" value="C:chromatin"/>
    <property type="evidence" value="ECO:0007669"/>
    <property type="project" value="TreeGrafter"/>
</dbReference>
<dbReference type="Gene3D" id="3.40.50.10810">
    <property type="entry name" value="Tandem AAA-ATPase domain"/>
    <property type="match status" value="1"/>
</dbReference>
<feature type="domain" description="HMG box" evidence="11">
    <location>
        <begin position="12"/>
        <end position="79"/>
    </location>
</feature>
<dbReference type="Proteomes" id="UP000198406">
    <property type="component" value="Unassembled WGS sequence"/>
</dbReference>
<gene>
    <name evidence="14" type="ORF">FisN_8Lh052</name>
</gene>
<feature type="domain" description="Helicase C-terminal" evidence="13">
    <location>
        <begin position="587"/>
        <end position="738"/>
    </location>
</feature>
<dbReference type="CDD" id="cd00084">
    <property type="entry name" value="HMG-box_SF"/>
    <property type="match status" value="1"/>
</dbReference>
<feature type="compositionally biased region" description="Basic and acidic residues" evidence="10">
    <location>
        <begin position="189"/>
        <end position="202"/>
    </location>
</feature>
<reference evidence="14 15" key="1">
    <citation type="journal article" date="2015" name="Plant Cell">
        <title>Oil accumulation by the oleaginous diatom Fistulifera solaris as revealed by the genome and transcriptome.</title>
        <authorList>
            <person name="Tanaka T."/>
            <person name="Maeda Y."/>
            <person name="Veluchamy A."/>
            <person name="Tanaka M."/>
            <person name="Abida H."/>
            <person name="Marechal E."/>
            <person name="Bowler C."/>
            <person name="Muto M."/>
            <person name="Sunaga Y."/>
            <person name="Tanaka M."/>
            <person name="Yoshino T."/>
            <person name="Taniguchi T."/>
            <person name="Fukuda Y."/>
            <person name="Nemoto M."/>
            <person name="Matsumoto M."/>
            <person name="Wong P.S."/>
            <person name="Aburatani S."/>
            <person name="Fujibuchi W."/>
        </authorList>
    </citation>
    <scope>NUCLEOTIDE SEQUENCE [LARGE SCALE GENOMIC DNA]</scope>
    <source>
        <strain evidence="14 15">JPCC DA0580</strain>
    </source>
</reference>
<dbReference type="InterPro" id="IPR000330">
    <property type="entry name" value="SNF2_N"/>
</dbReference>
<dbReference type="GO" id="GO:0004386">
    <property type="term" value="F:helicase activity"/>
    <property type="evidence" value="ECO:0007669"/>
    <property type="project" value="UniProtKB-KW"/>
</dbReference>
<dbReference type="Pfam" id="PF00176">
    <property type="entry name" value="SNF2-rel_dom"/>
    <property type="match status" value="1"/>
</dbReference>
<dbReference type="SUPFAM" id="SSF101224">
    <property type="entry name" value="HAND domain of the nucleosome remodeling ATPase ISWI"/>
    <property type="match status" value="1"/>
</dbReference>
<evidence type="ECO:0000256" key="2">
    <source>
        <dbReference type="ARBA" id="ARBA00009687"/>
    </source>
</evidence>